<keyword evidence="3" id="KW-1185">Reference proteome</keyword>
<dbReference type="EMBL" id="SOMN01000009">
    <property type="protein sequence ID" value="TFE27464.1"/>
    <property type="molecule type" value="Genomic_DNA"/>
</dbReference>
<dbReference type="OrthoDB" id="9772751at2"/>
<sequence length="217" mass="25103">MLIINWLNSVTGDESLWEKWFPKVYDSLMGPLERRGFGQIRKKLIQKAHGEVLEIGSGTGLNFPFYEHANKVTAIEPEPRMRELSLPRAQSAQVPIDVILAEAEKLPFPDDFFDTVVCTLVFCTIPNPTKALEEIRRVCKPEGHILLIEHVKIEHRFLGQLQEWLTPFWKRLCDGCHLNRNTLHLVKLAGFKVTSVNRYYKDIFLVVEAINKKQSFF</sequence>
<dbReference type="SUPFAM" id="SSF53335">
    <property type="entry name" value="S-adenosyl-L-methionine-dependent methyltransferases"/>
    <property type="match status" value="1"/>
</dbReference>
<proteinExistence type="predicted"/>
<dbReference type="CDD" id="cd02440">
    <property type="entry name" value="AdoMet_MTases"/>
    <property type="match status" value="1"/>
</dbReference>
<keyword evidence="2" id="KW-0489">Methyltransferase</keyword>
<evidence type="ECO:0000313" key="2">
    <source>
        <dbReference type="EMBL" id="TFE27464.1"/>
    </source>
</evidence>
<name>A0A4Y8LZ39_9BACL</name>
<evidence type="ECO:0000259" key="1">
    <source>
        <dbReference type="Pfam" id="PF08241"/>
    </source>
</evidence>
<dbReference type="Gene3D" id="3.40.50.150">
    <property type="entry name" value="Vaccinia Virus protein VP39"/>
    <property type="match status" value="1"/>
</dbReference>
<reference evidence="2 3" key="1">
    <citation type="submission" date="2019-03" db="EMBL/GenBank/DDBJ databases">
        <title>Cohnella endophytica sp. nov., a novel endophytic bacterium isolated from bark of Sonneratia apetala.</title>
        <authorList>
            <person name="Tuo L."/>
        </authorList>
    </citation>
    <scope>NUCLEOTIDE SEQUENCE [LARGE SCALE GENOMIC DNA]</scope>
    <source>
        <strain evidence="2 3">CCTCC AB 208254</strain>
    </source>
</reference>
<gene>
    <name evidence="2" type="ORF">E2980_09065</name>
</gene>
<dbReference type="PANTHER" id="PTHR45036">
    <property type="entry name" value="METHYLTRANSFERASE LIKE 7B"/>
    <property type="match status" value="1"/>
</dbReference>
<dbReference type="Proteomes" id="UP000297900">
    <property type="component" value="Unassembled WGS sequence"/>
</dbReference>
<dbReference type="Pfam" id="PF08241">
    <property type="entry name" value="Methyltransf_11"/>
    <property type="match status" value="1"/>
</dbReference>
<accession>A0A4Y8LZ39</accession>
<feature type="domain" description="Methyltransferase type 11" evidence="1">
    <location>
        <begin position="53"/>
        <end position="146"/>
    </location>
</feature>
<evidence type="ECO:0000313" key="3">
    <source>
        <dbReference type="Proteomes" id="UP000297900"/>
    </source>
</evidence>
<dbReference type="GO" id="GO:0008757">
    <property type="term" value="F:S-adenosylmethionine-dependent methyltransferase activity"/>
    <property type="evidence" value="ECO:0007669"/>
    <property type="project" value="InterPro"/>
</dbReference>
<comment type="caution">
    <text evidence="2">The sequence shown here is derived from an EMBL/GenBank/DDBJ whole genome shotgun (WGS) entry which is preliminary data.</text>
</comment>
<dbReference type="PANTHER" id="PTHR45036:SF1">
    <property type="entry name" value="METHYLTRANSFERASE LIKE 7A"/>
    <property type="match status" value="1"/>
</dbReference>
<keyword evidence="2" id="KW-0808">Transferase</keyword>
<dbReference type="InterPro" id="IPR029063">
    <property type="entry name" value="SAM-dependent_MTases_sf"/>
</dbReference>
<protein>
    <submittedName>
        <fullName evidence="2">Class I SAM-dependent methyltransferase</fullName>
    </submittedName>
</protein>
<dbReference type="InterPro" id="IPR052356">
    <property type="entry name" value="Thiol_S-MT"/>
</dbReference>
<dbReference type="InterPro" id="IPR013216">
    <property type="entry name" value="Methyltransf_11"/>
</dbReference>
<organism evidence="2 3">
    <name type="scientific">Cohnella luojiensis</name>
    <dbReference type="NCBI Taxonomy" id="652876"/>
    <lineage>
        <taxon>Bacteria</taxon>
        <taxon>Bacillati</taxon>
        <taxon>Bacillota</taxon>
        <taxon>Bacilli</taxon>
        <taxon>Bacillales</taxon>
        <taxon>Paenibacillaceae</taxon>
        <taxon>Cohnella</taxon>
    </lineage>
</organism>
<dbReference type="AlphaFoldDB" id="A0A4Y8LZ39"/>
<dbReference type="GO" id="GO:0032259">
    <property type="term" value="P:methylation"/>
    <property type="evidence" value="ECO:0007669"/>
    <property type="project" value="UniProtKB-KW"/>
</dbReference>